<protein>
    <recommendedName>
        <fullName evidence="3">Lipoprotein</fullName>
    </recommendedName>
</protein>
<gene>
    <name evidence="1" type="ORF">M787_001810</name>
</gene>
<evidence type="ECO:0000313" key="1">
    <source>
        <dbReference type="EMBL" id="ANG66057.1"/>
    </source>
</evidence>
<dbReference type="PROSITE" id="PS51257">
    <property type="entry name" value="PROKAR_LIPOPROTEIN"/>
    <property type="match status" value="1"/>
</dbReference>
<dbReference type="KEGG" id="cgz:M787_001810"/>
<dbReference type="OrthoDB" id="19061at2"/>
<dbReference type="EMBL" id="CP015840">
    <property type="protein sequence ID" value="ANG66057.1"/>
    <property type="molecule type" value="Genomic_DNA"/>
</dbReference>
<name>A0A173DYR9_9CHLA</name>
<dbReference type="AlphaFoldDB" id="A0A173DYR9"/>
<organism evidence="1 2">
    <name type="scientific">Chlamydia gallinacea 08-1274/3</name>
    <dbReference type="NCBI Taxonomy" id="1143323"/>
    <lineage>
        <taxon>Bacteria</taxon>
        <taxon>Pseudomonadati</taxon>
        <taxon>Chlamydiota</taxon>
        <taxon>Chlamydiia</taxon>
        <taxon>Chlamydiales</taxon>
        <taxon>Chlamydiaceae</taxon>
        <taxon>Chlamydia/Chlamydophila group</taxon>
        <taxon>Chlamydia</taxon>
    </lineage>
</organism>
<proteinExistence type="predicted"/>
<dbReference type="STRING" id="1143323.M787_001810"/>
<accession>A0A173DYR9</accession>
<dbReference type="RefSeq" id="WP_021828757.1">
    <property type="nucleotide sequence ID" value="NZ_CP015840.1"/>
</dbReference>
<reference evidence="1 2" key="1">
    <citation type="journal article" date="2014" name="Syst. Appl. Microbiol.">
        <title>Evidence for the existence of two new members of the family Chlamydiaceae and proposal of Chlamydia avium sp. nov. and Chlamydia gallinacea sp. nov.</title>
        <authorList>
            <person name="Sachse K."/>
            <person name="Laroucau K."/>
            <person name="Riege K."/>
            <person name="Wehner S."/>
            <person name="Dilcher M."/>
            <person name="Creasy H.H."/>
            <person name="Weidmann M."/>
            <person name="Myers G."/>
            <person name="Vorimore F."/>
            <person name="Vicari N."/>
            <person name="Magnino S."/>
            <person name="Liebler-Tenorio E."/>
            <person name="Ruettger A."/>
            <person name="Bavoil P.M."/>
            <person name="Hufert F.T."/>
            <person name="Rossello-Mora R."/>
            <person name="Marz M."/>
        </authorList>
    </citation>
    <scope>NUCLEOTIDE SEQUENCE [LARGE SCALE GENOMIC DNA]</scope>
    <source>
        <strain evidence="1 2">08-1274/3</strain>
    </source>
</reference>
<dbReference type="GeneID" id="81478039"/>
<evidence type="ECO:0008006" key="3">
    <source>
        <dbReference type="Google" id="ProtNLM"/>
    </source>
</evidence>
<sequence length="195" mass="22581">MKKWLVICYAFALSCLGCLPIAGIVYHHIYTVNQWKDLNVRILTLKVIKDQANHIRKTNGQIKQQYKNISPQELAQASQNLQLLSKEQQRLESLNKNSLISQSKEVWARKQMFLSSKNHVSWSVSRIADDLVSLRLKHPIEADGCDIENIFYLLEPEKNPLAPLAFFTHWEMVKLTTPLNNQVWSINAEAISRWL</sequence>
<dbReference type="Proteomes" id="UP000019147">
    <property type="component" value="Chromosome"/>
</dbReference>
<evidence type="ECO:0000313" key="2">
    <source>
        <dbReference type="Proteomes" id="UP000019147"/>
    </source>
</evidence>